<feature type="region of interest" description="Disordered" evidence="1">
    <location>
        <begin position="1"/>
        <end position="25"/>
    </location>
</feature>
<dbReference type="AlphaFoldDB" id="B6TU55"/>
<proteinExistence type="evidence at transcript level"/>
<evidence type="ECO:0000256" key="1">
    <source>
        <dbReference type="SAM" id="MobiDB-lite"/>
    </source>
</evidence>
<accession>B6TU55</accession>
<organism evidence="2">
    <name type="scientific">Zea mays</name>
    <name type="common">Maize</name>
    <dbReference type="NCBI Taxonomy" id="4577"/>
    <lineage>
        <taxon>Eukaryota</taxon>
        <taxon>Viridiplantae</taxon>
        <taxon>Streptophyta</taxon>
        <taxon>Embryophyta</taxon>
        <taxon>Tracheophyta</taxon>
        <taxon>Spermatophyta</taxon>
        <taxon>Magnoliopsida</taxon>
        <taxon>Liliopsida</taxon>
        <taxon>Poales</taxon>
        <taxon>Poaceae</taxon>
        <taxon>PACMAD clade</taxon>
        <taxon>Panicoideae</taxon>
        <taxon>Andropogonodae</taxon>
        <taxon>Andropogoneae</taxon>
        <taxon>Tripsacinae</taxon>
        <taxon>Zea</taxon>
    </lineage>
</organism>
<evidence type="ECO:0000313" key="2">
    <source>
        <dbReference type="EMBL" id="ACG40638.1"/>
    </source>
</evidence>
<protein>
    <submittedName>
        <fullName evidence="2">Uncharacterized protein</fullName>
    </submittedName>
</protein>
<reference evidence="2" key="1">
    <citation type="journal article" date="2009" name="Plant Mol. Biol.">
        <title>Insights into corn genes derived from large-scale cDNA sequencing.</title>
        <authorList>
            <person name="Alexandrov N.N."/>
            <person name="Brover V.V."/>
            <person name="Freidin S."/>
            <person name="Troukhan M.E."/>
            <person name="Tatarinova T.V."/>
            <person name="Zhang H."/>
            <person name="Swaller T.J."/>
            <person name="Lu Y.P."/>
            <person name="Bouck J."/>
            <person name="Flavell R.B."/>
            <person name="Feldmann K.A."/>
        </authorList>
    </citation>
    <scope>NUCLEOTIDE SEQUENCE</scope>
</reference>
<sequence>MSGCWPKRSSTASTRVQRSAMGTEAARSMRVALSSVPRRRATFPAPCAWPQMGSMAPQRPLRTAKPVTLAKL</sequence>
<name>B6TU55_MAIZE</name>
<feature type="region of interest" description="Disordered" evidence="1">
    <location>
        <begin position="50"/>
        <end position="72"/>
    </location>
</feature>
<feature type="compositionally biased region" description="Polar residues" evidence="1">
    <location>
        <begin position="8"/>
        <end position="17"/>
    </location>
</feature>
<dbReference type="EMBL" id="EU968520">
    <property type="protein sequence ID" value="ACG40638.1"/>
    <property type="molecule type" value="mRNA"/>
</dbReference>